<dbReference type="Proteomes" id="UP000008743">
    <property type="component" value="Unassembled WGS sequence"/>
</dbReference>
<evidence type="ECO:0000313" key="3">
    <source>
        <dbReference type="Proteomes" id="UP000008743"/>
    </source>
</evidence>
<feature type="region of interest" description="Disordered" evidence="1">
    <location>
        <begin position="56"/>
        <end position="84"/>
    </location>
</feature>
<dbReference type="EMBL" id="KE346369">
    <property type="protein sequence ID" value="KJE95355.1"/>
    <property type="molecule type" value="Genomic_DNA"/>
</dbReference>
<name>A0A0D2WST0_CAPO3</name>
<protein>
    <submittedName>
        <fullName evidence="2">Uncharacterized protein</fullName>
    </submittedName>
</protein>
<sequence length="127" mass="14246">MMMTAKLFRRIANHPSSCISSTRTRQTIHAMGCGCGGCTHREASNFRTSSFVVYKTKKKTRKKKPRTPAETCSEPFHSRRPQAANTSATFIISPETRALPGHVLSLRELNRQPSLFLFSSSTTRTNK</sequence>
<gene>
    <name evidence="2" type="ORF">CAOG_009915</name>
</gene>
<accession>A0A0D2WST0</accession>
<keyword evidence="3" id="KW-1185">Reference proteome</keyword>
<organism evidence="2 3">
    <name type="scientific">Capsaspora owczarzaki (strain ATCC 30864)</name>
    <dbReference type="NCBI Taxonomy" id="595528"/>
    <lineage>
        <taxon>Eukaryota</taxon>
        <taxon>Filasterea</taxon>
        <taxon>Capsaspora</taxon>
    </lineage>
</organism>
<feature type="compositionally biased region" description="Basic residues" evidence="1">
    <location>
        <begin position="56"/>
        <end position="66"/>
    </location>
</feature>
<dbReference type="AlphaFoldDB" id="A0A0D2WST0"/>
<proteinExistence type="predicted"/>
<reference evidence="3" key="1">
    <citation type="submission" date="2011-02" db="EMBL/GenBank/DDBJ databases">
        <title>The Genome Sequence of Capsaspora owczarzaki ATCC 30864.</title>
        <authorList>
            <person name="Russ C."/>
            <person name="Cuomo C."/>
            <person name="Burger G."/>
            <person name="Gray M.W."/>
            <person name="Holland P.W.H."/>
            <person name="King N."/>
            <person name="Lang F.B.F."/>
            <person name="Roger A.J."/>
            <person name="Ruiz-Trillo I."/>
            <person name="Young S.K."/>
            <person name="Zeng Q."/>
            <person name="Gargeya S."/>
            <person name="Alvarado L."/>
            <person name="Berlin A."/>
            <person name="Chapman S.B."/>
            <person name="Chen Z."/>
            <person name="Freedman E."/>
            <person name="Gellesch M."/>
            <person name="Goldberg J."/>
            <person name="Griggs A."/>
            <person name="Gujja S."/>
            <person name="Heilman E."/>
            <person name="Heiman D."/>
            <person name="Howarth C."/>
            <person name="Mehta T."/>
            <person name="Neiman D."/>
            <person name="Pearson M."/>
            <person name="Roberts A."/>
            <person name="Saif S."/>
            <person name="Shea T."/>
            <person name="Shenoy N."/>
            <person name="Sisk P."/>
            <person name="Stolte C."/>
            <person name="Sykes S."/>
            <person name="White J."/>
            <person name="Yandava C."/>
            <person name="Haas B."/>
            <person name="Nusbaum C."/>
            <person name="Birren B."/>
        </authorList>
    </citation>
    <scope>NUCLEOTIDE SEQUENCE</scope>
    <source>
        <strain evidence="3">ATCC 30864</strain>
    </source>
</reference>
<evidence type="ECO:0000256" key="1">
    <source>
        <dbReference type="SAM" id="MobiDB-lite"/>
    </source>
</evidence>
<evidence type="ECO:0000313" key="2">
    <source>
        <dbReference type="EMBL" id="KJE95355.1"/>
    </source>
</evidence>
<dbReference type="InParanoid" id="A0A0D2WST0"/>